<evidence type="ECO:0000313" key="18">
    <source>
        <dbReference type="EMBL" id="PDH35328.1"/>
    </source>
</evidence>
<dbReference type="GO" id="GO:0008137">
    <property type="term" value="F:NADH dehydrogenase (ubiquinone) activity"/>
    <property type="evidence" value="ECO:0007669"/>
    <property type="project" value="UniProtKB-UniRule"/>
</dbReference>
<dbReference type="PROSITE" id="PS00643">
    <property type="entry name" value="COMPLEX1_75K_3"/>
    <property type="match status" value="1"/>
</dbReference>
<keyword evidence="10 14" id="KW-0520">NAD</keyword>
<dbReference type="Pfam" id="PF10588">
    <property type="entry name" value="NADH-G_4Fe-4S_3"/>
    <property type="match status" value="1"/>
</dbReference>
<evidence type="ECO:0000256" key="10">
    <source>
        <dbReference type="ARBA" id="ARBA00023027"/>
    </source>
</evidence>
<keyword evidence="7 14" id="KW-1278">Translocase</keyword>
<dbReference type="SUPFAM" id="SSF53706">
    <property type="entry name" value="Formate dehydrogenase/DMSO reductase, domains 1-3"/>
    <property type="match status" value="1"/>
</dbReference>
<dbReference type="EMBL" id="NTJZ01000001">
    <property type="protein sequence ID" value="PDH35328.1"/>
    <property type="molecule type" value="Genomic_DNA"/>
</dbReference>
<dbReference type="SMART" id="SM00926">
    <property type="entry name" value="Molybdop_Fe4S4"/>
    <property type="match status" value="1"/>
</dbReference>
<dbReference type="Gene3D" id="3.40.50.740">
    <property type="match status" value="1"/>
</dbReference>
<dbReference type="CDD" id="cd00207">
    <property type="entry name" value="fer2"/>
    <property type="match status" value="1"/>
</dbReference>
<gene>
    <name evidence="18" type="ORF">CNF02_01010</name>
</gene>
<reference evidence="18 19" key="1">
    <citation type="submission" date="2017-08" db="EMBL/GenBank/DDBJ databases">
        <title>Fine stratification of microbial communities through a metagenomic profile of the photic zone.</title>
        <authorList>
            <person name="Haro-Moreno J.M."/>
            <person name="Lopez-Perez M."/>
            <person name="De La Torre J."/>
            <person name="Picazo A."/>
            <person name="Camacho A."/>
            <person name="Rodriguez-Valera F."/>
        </authorList>
    </citation>
    <scope>NUCLEOTIDE SEQUENCE [LARGE SCALE GENOMIC DNA]</scope>
    <source>
        <strain evidence="18">MED-G28</strain>
    </source>
</reference>
<feature type="domain" description="4Fe-4S Mo/W bis-MGD-type" evidence="16">
    <location>
        <begin position="221"/>
        <end position="277"/>
    </location>
</feature>
<dbReference type="PANTHER" id="PTHR43105:SF10">
    <property type="entry name" value="NADH-QUINONE OXIDOREDUCTASE SUBUNIT G"/>
    <property type="match status" value="1"/>
</dbReference>
<dbReference type="InterPro" id="IPR006656">
    <property type="entry name" value="Mopterin_OxRdtase"/>
</dbReference>
<dbReference type="SUPFAM" id="SSF50692">
    <property type="entry name" value="ADC-like"/>
    <property type="match status" value="1"/>
</dbReference>
<organism evidence="18 19">
    <name type="scientific">OM182 bacterium MED-G28</name>
    <dbReference type="NCBI Taxonomy" id="1986256"/>
    <lineage>
        <taxon>Bacteria</taxon>
        <taxon>Pseudomonadati</taxon>
        <taxon>Pseudomonadota</taxon>
        <taxon>Gammaproteobacteria</taxon>
        <taxon>OMG group</taxon>
        <taxon>OM182 clade</taxon>
    </lineage>
</organism>
<dbReference type="Proteomes" id="UP000219329">
    <property type="component" value="Unassembled WGS sequence"/>
</dbReference>
<dbReference type="Pfam" id="PF04879">
    <property type="entry name" value="Molybdop_Fe4S4"/>
    <property type="match status" value="1"/>
</dbReference>
<dbReference type="Gene3D" id="2.40.40.20">
    <property type="match status" value="1"/>
</dbReference>
<comment type="cofactor">
    <cofactor evidence="1 14">
        <name>[4Fe-4S] cluster</name>
        <dbReference type="ChEBI" id="CHEBI:49883"/>
    </cofactor>
</comment>
<keyword evidence="3 14" id="KW-0004">4Fe-4S</keyword>
<evidence type="ECO:0000256" key="1">
    <source>
        <dbReference type="ARBA" id="ARBA00001966"/>
    </source>
</evidence>
<comment type="similarity">
    <text evidence="2 14">Belongs to the complex I 75 kDa subunit family.</text>
</comment>
<dbReference type="GO" id="GO:0048038">
    <property type="term" value="F:quinone binding"/>
    <property type="evidence" value="ECO:0007669"/>
    <property type="project" value="UniProtKB-UniRule"/>
</dbReference>
<evidence type="ECO:0000313" key="19">
    <source>
        <dbReference type="Proteomes" id="UP000219329"/>
    </source>
</evidence>
<dbReference type="InterPro" id="IPR050123">
    <property type="entry name" value="Prok_molybdopt-oxidoreductase"/>
</dbReference>
<dbReference type="InterPro" id="IPR036010">
    <property type="entry name" value="2Fe-2S_ferredoxin-like_sf"/>
</dbReference>
<evidence type="ECO:0000256" key="14">
    <source>
        <dbReference type="RuleBase" id="RU003525"/>
    </source>
</evidence>
<evidence type="ECO:0000256" key="5">
    <source>
        <dbReference type="ARBA" id="ARBA00022719"/>
    </source>
</evidence>
<dbReference type="AlphaFoldDB" id="A0A2A5WGC2"/>
<sequence length="904" mass="99121">MAKIVIDGIEYEVNPNNNLLQECLSQGLDLPYFCWHPCMGSVGACRQCAVKQYRDTEDKEGMLVMACMTPASEGSIISVEDPQAKDMRERVIESLMISHPHDCPVCEEGGECHLQDMTLMSGHNYRRYDKKKVTHRNQYLGPFINHEMNRCITCYRCVRFYDDYAGGTDLSAQASHHHTYFGRHEEGVLESEFSGNLVEVCPTGVFTDKAFSSNYARKWDLQTAPSVCTGCAIGCNTTPGERYGSLRRIVNRYNSEINGYFICDRGRFGFDYVNSEERIEAPLARKEGQLAVVPKGQLQSAIDTFQGSDVIGIASPRASNESNFALRCLVGDENFYSGISDAEHEATQLILSLAKDSAFNAPSVRQIELADAVIIVGEDVTNVAPRIALALRQSVRNKAKELAEGCNIPQWQDAAVRELAQHDRSPLAILSSYATRLDDIASDIVIDSPTEIANIASAVANRISGHAPAASSDEASVAQIAAQLIEAKRPLVIAGSTSGSVSQLQAAANIARALNEKRGDVIDLCLLVSEVNTIGMSLLVNERNSLGAALEKISNGQTKKAIVLENDLYRRAAKQKIDEAFQKVEMLVIDQLPSATTAKASLVLPSTSFSEQESTYVNYEGRAQLSFQVHRNHAAALPAWRWLSDQQSGDIESLINRCAEEAKNFDKLDDLLPDLNQFVAGMKIPRQSHRYSGRTAMKANLNVHEPKQPVDDQSVMSFSMEGIPATKDSAVLGAAWSPAWNSNQSISKFQEEINGDLKQSHVGELLIERNETGSYLSLDQRPNNLNENLQVAVAYQIFGSDELSAKSNTIQERMTDAYVALSPKDAKSLDLNQGDSVSLDGNGNIAIACIRSKMKQGTVAVYCGDNDIDRHSLGTTIALSKVTEAKMKRGIQGLIVSDLCEEGY</sequence>
<keyword evidence="9 14" id="KW-0411">Iron-sulfur</keyword>
<feature type="domain" description="4Fe-4S His(Cys)3-ligated-type" evidence="17">
    <location>
        <begin position="83"/>
        <end position="122"/>
    </location>
</feature>
<evidence type="ECO:0000256" key="7">
    <source>
        <dbReference type="ARBA" id="ARBA00022967"/>
    </source>
</evidence>
<dbReference type="Pfam" id="PF00384">
    <property type="entry name" value="Molybdopterin"/>
    <property type="match status" value="1"/>
</dbReference>
<name>A0A2A5WGC2_9GAMM</name>
<dbReference type="Pfam" id="PF13510">
    <property type="entry name" value="Fer2_4"/>
    <property type="match status" value="1"/>
</dbReference>
<comment type="function">
    <text evidence="14">NDH-1 shuttles electrons from NADH, via FMN and iron-sulfur (Fe-S) centers, to quinones in the respiratory chain. Couples the redox reaction to proton translocation (for every two electrons transferred, four hydrogen ions are translocated across the cytoplasmic membrane), and thus conserves the redox energy in a proton gradient.</text>
</comment>
<dbReference type="PROSITE" id="PS00642">
    <property type="entry name" value="COMPLEX1_75K_2"/>
    <property type="match status" value="1"/>
</dbReference>
<dbReference type="InterPro" id="IPR010228">
    <property type="entry name" value="NADH_UbQ_OxRdtase_Gsu"/>
</dbReference>
<dbReference type="GO" id="GO:0042773">
    <property type="term" value="P:ATP synthesis coupled electron transport"/>
    <property type="evidence" value="ECO:0007669"/>
    <property type="project" value="InterPro"/>
</dbReference>
<dbReference type="GO" id="GO:0051537">
    <property type="term" value="F:2 iron, 2 sulfur cluster binding"/>
    <property type="evidence" value="ECO:0007669"/>
    <property type="project" value="UniProtKB-UniRule"/>
</dbReference>
<keyword evidence="8 14" id="KW-0408">Iron</keyword>
<dbReference type="NCBIfam" id="TIGR01973">
    <property type="entry name" value="NuoG"/>
    <property type="match status" value="1"/>
</dbReference>
<dbReference type="InterPro" id="IPR001041">
    <property type="entry name" value="2Fe-2S_ferredoxin-type"/>
</dbReference>
<keyword evidence="6 14" id="KW-0479">Metal-binding</keyword>
<evidence type="ECO:0000256" key="13">
    <source>
        <dbReference type="ARBA" id="ARBA00047712"/>
    </source>
</evidence>
<dbReference type="PROSITE" id="PS51085">
    <property type="entry name" value="2FE2S_FER_2"/>
    <property type="match status" value="1"/>
</dbReference>
<comment type="caution">
    <text evidence="18">The sequence shown here is derived from an EMBL/GenBank/DDBJ whole genome shotgun (WGS) entry which is preliminary data.</text>
</comment>
<dbReference type="Gene3D" id="3.30.200.210">
    <property type="match status" value="1"/>
</dbReference>
<comment type="subunit">
    <text evidence="12">Composed of 13 different subunits. Subunits NuoCD, E, F, and G constitute the peripheral sector of the complex.</text>
</comment>
<evidence type="ECO:0000256" key="11">
    <source>
        <dbReference type="ARBA" id="ARBA00023075"/>
    </source>
</evidence>
<feature type="domain" description="2Fe-2S ferredoxin-type" evidence="15">
    <location>
        <begin position="1"/>
        <end position="83"/>
    </location>
</feature>
<evidence type="ECO:0000256" key="4">
    <source>
        <dbReference type="ARBA" id="ARBA00022714"/>
    </source>
</evidence>
<dbReference type="CDD" id="cd02771">
    <property type="entry name" value="MopB_NDH-1_NuoG2-N7"/>
    <property type="match status" value="1"/>
</dbReference>
<evidence type="ECO:0000256" key="12">
    <source>
        <dbReference type="ARBA" id="ARBA00026021"/>
    </source>
</evidence>
<keyword evidence="18" id="KW-0560">Oxidoreductase</keyword>
<dbReference type="PANTHER" id="PTHR43105">
    <property type="entry name" value="RESPIRATORY NITRATE REDUCTASE"/>
    <property type="match status" value="1"/>
</dbReference>
<comment type="catalytic activity">
    <reaction evidence="13 14">
        <text>a quinone + NADH + 5 H(+)(in) = a quinol + NAD(+) + 4 H(+)(out)</text>
        <dbReference type="Rhea" id="RHEA:57888"/>
        <dbReference type="ChEBI" id="CHEBI:15378"/>
        <dbReference type="ChEBI" id="CHEBI:24646"/>
        <dbReference type="ChEBI" id="CHEBI:57540"/>
        <dbReference type="ChEBI" id="CHEBI:57945"/>
        <dbReference type="ChEBI" id="CHEBI:132124"/>
    </reaction>
</comment>
<evidence type="ECO:0000256" key="6">
    <source>
        <dbReference type="ARBA" id="ARBA00022723"/>
    </source>
</evidence>
<dbReference type="GO" id="GO:0003954">
    <property type="term" value="F:NADH dehydrogenase activity"/>
    <property type="evidence" value="ECO:0007669"/>
    <property type="project" value="TreeGrafter"/>
</dbReference>
<comment type="cofactor">
    <cofactor evidence="14">
        <name>[2Fe-2S] cluster</name>
        <dbReference type="ChEBI" id="CHEBI:190135"/>
    </cofactor>
    <text evidence="14">Binds 1 [2Fe-2S] cluster per subunit.</text>
</comment>
<keyword evidence="4 14" id="KW-0001">2Fe-2S</keyword>
<dbReference type="Pfam" id="PF22117">
    <property type="entry name" value="Fer4_Nqo3"/>
    <property type="match status" value="1"/>
</dbReference>
<dbReference type="PROSITE" id="PS51839">
    <property type="entry name" value="4FE4S_HC3"/>
    <property type="match status" value="1"/>
</dbReference>
<evidence type="ECO:0000259" key="16">
    <source>
        <dbReference type="PROSITE" id="PS51669"/>
    </source>
</evidence>
<evidence type="ECO:0000259" key="17">
    <source>
        <dbReference type="PROSITE" id="PS51839"/>
    </source>
</evidence>
<dbReference type="PROSITE" id="PS51669">
    <property type="entry name" value="4FE4S_MOW_BIS_MGD"/>
    <property type="match status" value="1"/>
</dbReference>
<dbReference type="InterPro" id="IPR009010">
    <property type="entry name" value="Asp_de-COase-like_dom_sf"/>
</dbReference>
<dbReference type="GO" id="GO:0046872">
    <property type="term" value="F:metal ion binding"/>
    <property type="evidence" value="ECO:0007669"/>
    <property type="project" value="UniProtKB-UniRule"/>
</dbReference>
<dbReference type="SMART" id="SM00929">
    <property type="entry name" value="NADH-G_4Fe-4S_3"/>
    <property type="match status" value="1"/>
</dbReference>
<evidence type="ECO:0000259" key="15">
    <source>
        <dbReference type="PROSITE" id="PS51085"/>
    </source>
</evidence>
<dbReference type="GO" id="GO:0051539">
    <property type="term" value="F:4 iron, 4 sulfur cluster binding"/>
    <property type="evidence" value="ECO:0007669"/>
    <property type="project" value="UniProtKB-KW"/>
</dbReference>
<dbReference type="InterPro" id="IPR000283">
    <property type="entry name" value="NADH_UbQ_OxRdtase_75kDa_su_CS"/>
</dbReference>
<dbReference type="PROSITE" id="PS00641">
    <property type="entry name" value="COMPLEX1_75K_1"/>
    <property type="match status" value="1"/>
</dbReference>
<dbReference type="EC" id="7.1.1.-" evidence="14"/>
<protein>
    <recommendedName>
        <fullName evidence="14">NADH-quinone oxidoreductase</fullName>
        <ecNumber evidence="14">7.1.1.-</ecNumber>
    </recommendedName>
</protein>
<keyword evidence="11" id="KW-0830">Ubiquinone</keyword>
<evidence type="ECO:0000256" key="9">
    <source>
        <dbReference type="ARBA" id="ARBA00023014"/>
    </source>
</evidence>
<accession>A0A2A5WGC2</accession>
<keyword evidence="5 14" id="KW-0874">Quinone</keyword>
<proteinExistence type="inferred from homology"/>
<evidence type="ECO:0000256" key="8">
    <source>
        <dbReference type="ARBA" id="ARBA00023004"/>
    </source>
</evidence>
<dbReference type="InterPro" id="IPR006963">
    <property type="entry name" value="Mopterin_OxRdtase_4Fe-4S_dom"/>
</dbReference>
<dbReference type="FunFam" id="3.10.20.740:FF:000002">
    <property type="entry name" value="NADH-quinone oxidoreductase"/>
    <property type="match status" value="1"/>
</dbReference>
<evidence type="ECO:0000256" key="3">
    <source>
        <dbReference type="ARBA" id="ARBA00022485"/>
    </source>
</evidence>
<evidence type="ECO:0000256" key="2">
    <source>
        <dbReference type="ARBA" id="ARBA00005404"/>
    </source>
</evidence>
<dbReference type="InterPro" id="IPR019574">
    <property type="entry name" value="NADH_UbQ_OxRdtase_Gsu_4Fe4S-bd"/>
</dbReference>
<dbReference type="InterPro" id="IPR054351">
    <property type="entry name" value="NADH_UbQ_OxRdtase_ferredoxin"/>
</dbReference>
<dbReference type="GO" id="GO:0016020">
    <property type="term" value="C:membrane"/>
    <property type="evidence" value="ECO:0007669"/>
    <property type="project" value="InterPro"/>
</dbReference>
<dbReference type="SUPFAM" id="SSF54862">
    <property type="entry name" value="4Fe-4S ferredoxins"/>
    <property type="match status" value="1"/>
</dbReference>
<dbReference type="SUPFAM" id="SSF54292">
    <property type="entry name" value="2Fe-2S ferredoxin-like"/>
    <property type="match status" value="1"/>
</dbReference>
<dbReference type="Gene3D" id="3.10.20.740">
    <property type="match status" value="1"/>
</dbReference>